<evidence type="ECO:0000313" key="3">
    <source>
        <dbReference type="EMBL" id="MBB4929567.1"/>
    </source>
</evidence>
<dbReference type="Pfam" id="PF01161">
    <property type="entry name" value="PBP"/>
    <property type="match status" value="1"/>
</dbReference>
<gene>
    <name evidence="3" type="ORF">F4561_000387</name>
</gene>
<evidence type="ECO:0000256" key="1">
    <source>
        <dbReference type="ARBA" id="ARBA00007120"/>
    </source>
</evidence>
<dbReference type="PANTHER" id="PTHR30289:SF1">
    <property type="entry name" value="PEBP (PHOSPHATIDYLETHANOLAMINE-BINDING PROTEIN) FAMILY PROTEIN"/>
    <property type="match status" value="1"/>
</dbReference>
<protein>
    <recommendedName>
        <fullName evidence="5">PBP family phospholipid-binding protein</fullName>
    </recommendedName>
</protein>
<feature type="region of interest" description="Disordered" evidence="2">
    <location>
        <begin position="1"/>
        <end position="30"/>
    </location>
</feature>
<name>A0A7W7RCN7_9ACTN</name>
<dbReference type="InterPro" id="IPR005247">
    <property type="entry name" value="YbhB_YbcL/LppC-like"/>
</dbReference>
<dbReference type="Gene3D" id="3.90.280.10">
    <property type="entry name" value="PEBP-like"/>
    <property type="match status" value="1"/>
</dbReference>
<dbReference type="Proteomes" id="UP000523007">
    <property type="component" value="Unassembled WGS sequence"/>
</dbReference>
<dbReference type="RefSeq" id="WP_184574159.1">
    <property type="nucleotide sequence ID" value="NZ_JACHJT010000001.1"/>
</dbReference>
<sequence length="150" mass="16491">MNIKDLRITSPDIGADGRLGDRHALEQDNQPPTLRISGVPEGTAELAIVCHDPDAPVPWGFTHWTLYGVPADVTEIGPDADSRYRAGSNGFGKEGYGGPRPPEGHGPHRYYFWVYALSRAVDGTPSLRQFLDSYGDAIIEQNRVVGIYER</sequence>
<reference evidence="3 4" key="1">
    <citation type="submission" date="2020-08" db="EMBL/GenBank/DDBJ databases">
        <title>Sequencing the genomes of 1000 actinobacteria strains.</title>
        <authorList>
            <person name="Klenk H.-P."/>
        </authorList>
    </citation>
    <scope>NUCLEOTIDE SEQUENCE [LARGE SCALE GENOMIC DNA]</scope>
    <source>
        <strain evidence="3 4">DSM 102030</strain>
    </source>
</reference>
<evidence type="ECO:0000313" key="4">
    <source>
        <dbReference type="Proteomes" id="UP000523007"/>
    </source>
</evidence>
<accession>A0A7W7RCN7</accession>
<dbReference type="InterPro" id="IPR036610">
    <property type="entry name" value="PEBP-like_sf"/>
</dbReference>
<dbReference type="CDD" id="cd00865">
    <property type="entry name" value="PEBP_bact_arch"/>
    <property type="match status" value="1"/>
</dbReference>
<proteinExistence type="inferred from homology"/>
<organism evidence="3 4">
    <name type="scientific">Lipingzhangella halophila</name>
    <dbReference type="NCBI Taxonomy" id="1783352"/>
    <lineage>
        <taxon>Bacteria</taxon>
        <taxon>Bacillati</taxon>
        <taxon>Actinomycetota</taxon>
        <taxon>Actinomycetes</taxon>
        <taxon>Streptosporangiales</taxon>
        <taxon>Nocardiopsidaceae</taxon>
        <taxon>Lipingzhangella</taxon>
    </lineage>
</organism>
<dbReference type="NCBIfam" id="TIGR00481">
    <property type="entry name" value="YbhB/YbcL family Raf kinase inhibitor-like protein"/>
    <property type="match status" value="1"/>
</dbReference>
<dbReference type="SUPFAM" id="SSF49777">
    <property type="entry name" value="PEBP-like"/>
    <property type="match status" value="1"/>
</dbReference>
<keyword evidence="4" id="KW-1185">Reference proteome</keyword>
<dbReference type="AlphaFoldDB" id="A0A7W7RCN7"/>
<comment type="caution">
    <text evidence="3">The sequence shown here is derived from an EMBL/GenBank/DDBJ whole genome shotgun (WGS) entry which is preliminary data.</text>
</comment>
<dbReference type="EMBL" id="JACHJT010000001">
    <property type="protein sequence ID" value="MBB4929567.1"/>
    <property type="molecule type" value="Genomic_DNA"/>
</dbReference>
<comment type="similarity">
    <text evidence="1">Belongs to the UPF0098 family.</text>
</comment>
<dbReference type="PANTHER" id="PTHR30289">
    <property type="entry name" value="UNCHARACTERIZED PROTEIN YBCL-RELATED"/>
    <property type="match status" value="1"/>
</dbReference>
<evidence type="ECO:0000256" key="2">
    <source>
        <dbReference type="SAM" id="MobiDB-lite"/>
    </source>
</evidence>
<evidence type="ECO:0008006" key="5">
    <source>
        <dbReference type="Google" id="ProtNLM"/>
    </source>
</evidence>
<dbReference type="InterPro" id="IPR008914">
    <property type="entry name" value="PEBP"/>
</dbReference>